<evidence type="ECO:0000256" key="5">
    <source>
        <dbReference type="ARBA" id="ARBA00023002"/>
    </source>
</evidence>
<dbReference type="InterPro" id="IPR052175">
    <property type="entry name" value="ComplexI-like_HydComp"/>
</dbReference>
<keyword evidence="3 7" id="KW-0812">Transmembrane</keyword>
<evidence type="ECO:0000256" key="1">
    <source>
        <dbReference type="ARBA" id="ARBA00004651"/>
    </source>
</evidence>
<evidence type="ECO:0000313" key="10">
    <source>
        <dbReference type="EMBL" id="GFP24556.1"/>
    </source>
</evidence>
<evidence type="ECO:0000256" key="3">
    <source>
        <dbReference type="ARBA" id="ARBA00022692"/>
    </source>
</evidence>
<gene>
    <name evidence="10" type="ORF">HKBW3S09_02024</name>
</gene>
<reference evidence="10 11" key="1">
    <citation type="journal article" date="2020" name="Front. Microbiol.">
        <title>Single-cell genomics of novel Actinobacteria with the Wood-Ljungdahl pathway discovered in a serpentinizing system.</title>
        <authorList>
            <person name="Merino N."/>
            <person name="Kawai M."/>
            <person name="Boyd E.S."/>
            <person name="Colman D.R."/>
            <person name="McGlynn S.E."/>
            <person name="Nealson K.H."/>
            <person name="Kurokawa K."/>
            <person name="Hongoh Y."/>
        </authorList>
    </citation>
    <scope>NUCLEOTIDE SEQUENCE [LARGE SCALE GENOMIC DNA]</scope>
    <source>
        <strain evidence="10 11">S09_30</strain>
    </source>
</reference>
<evidence type="ECO:0000259" key="9">
    <source>
        <dbReference type="Pfam" id="PF00361"/>
    </source>
</evidence>
<evidence type="ECO:0000256" key="4">
    <source>
        <dbReference type="ARBA" id="ARBA00022989"/>
    </source>
</evidence>
<dbReference type="GO" id="GO:0005886">
    <property type="term" value="C:plasma membrane"/>
    <property type="evidence" value="ECO:0007669"/>
    <property type="project" value="UniProtKB-SubCell"/>
</dbReference>
<keyword evidence="6 8" id="KW-0472">Membrane</keyword>
<evidence type="ECO:0000313" key="11">
    <source>
        <dbReference type="Proteomes" id="UP000585609"/>
    </source>
</evidence>
<keyword evidence="5" id="KW-0560">Oxidoreductase</keyword>
<evidence type="ECO:0000256" key="8">
    <source>
        <dbReference type="SAM" id="Phobius"/>
    </source>
</evidence>
<accession>A0A6V8P1C7</accession>
<evidence type="ECO:0000256" key="6">
    <source>
        <dbReference type="ARBA" id="ARBA00023136"/>
    </source>
</evidence>
<keyword evidence="4 8" id="KW-1133">Transmembrane helix</keyword>
<comment type="subcellular location">
    <subcellularLocation>
        <location evidence="1">Cell membrane</location>
        <topology evidence="1">Multi-pass membrane protein</topology>
    </subcellularLocation>
    <subcellularLocation>
        <location evidence="7">Membrane</location>
        <topology evidence="7">Multi-pass membrane protein</topology>
    </subcellularLocation>
</comment>
<proteinExistence type="predicted"/>
<dbReference type="AlphaFoldDB" id="A0A6V8P1C7"/>
<feature type="domain" description="NADH:quinone oxidoreductase/Mrp antiporter transmembrane" evidence="9">
    <location>
        <begin position="1"/>
        <end position="75"/>
    </location>
</feature>
<dbReference type="Proteomes" id="UP000585609">
    <property type="component" value="Unassembled WGS sequence"/>
</dbReference>
<evidence type="ECO:0000256" key="7">
    <source>
        <dbReference type="RuleBase" id="RU000320"/>
    </source>
</evidence>
<feature type="non-terminal residue" evidence="10">
    <location>
        <position position="75"/>
    </location>
</feature>
<dbReference type="InterPro" id="IPR001750">
    <property type="entry name" value="ND/Mrp_TM"/>
</dbReference>
<protein>
    <submittedName>
        <fullName evidence="10">Multicomponent Na+:H+ antiporter subunit D</fullName>
    </submittedName>
</protein>
<feature type="transmembrane region" description="Helical" evidence="8">
    <location>
        <begin position="20"/>
        <end position="39"/>
    </location>
</feature>
<dbReference type="GO" id="GO:0016491">
    <property type="term" value="F:oxidoreductase activity"/>
    <property type="evidence" value="ECO:0007669"/>
    <property type="project" value="UniProtKB-KW"/>
</dbReference>
<evidence type="ECO:0000256" key="2">
    <source>
        <dbReference type="ARBA" id="ARBA00022475"/>
    </source>
</evidence>
<name>A0A6V8P1C7_9ACTN</name>
<comment type="caution">
    <text evidence="10">The sequence shown here is derived from an EMBL/GenBank/DDBJ whole genome shotgun (WGS) entry which is preliminary data.</text>
</comment>
<dbReference type="PANTHER" id="PTHR42682">
    <property type="entry name" value="HYDROGENASE-4 COMPONENT F"/>
    <property type="match status" value="1"/>
</dbReference>
<keyword evidence="2" id="KW-1003">Cell membrane</keyword>
<dbReference type="PANTHER" id="PTHR42682:SF4">
    <property type="entry name" value="NADH-UBIQUINONE_PLASTOQUINONE"/>
    <property type="match status" value="1"/>
</dbReference>
<sequence>MVVGNGIGTELGINGAVAHAFADILFQGLLFMTMGAVIHQTGKINATDLGGLYKSMPLTAIFCIIGAASISAFPL</sequence>
<feature type="transmembrane region" description="Helical" evidence="8">
    <location>
        <begin position="51"/>
        <end position="73"/>
    </location>
</feature>
<organism evidence="10 11">
    <name type="scientific">Candidatus Hakubella thermalkaliphila</name>
    <dbReference type="NCBI Taxonomy" id="2754717"/>
    <lineage>
        <taxon>Bacteria</taxon>
        <taxon>Bacillati</taxon>
        <taxon>Actinomycetota</taxon>
        <taxon>Actinomycetota incertae sedis</taxon>
        <taxon>Candidatus Hakubellales</taxon>
        <taxon>Candidatus Hakubellaceae</taxon>
        <taxon>Candidatus Hakubella</taxon>
    </lineage>
</organism>
<dbReference type="EMBL" id="BLRW01000658">
    <property type="protein sequence ID" value="GFP24556.1"/>
    <property type="molecule type" value="Genomic_DNA"/>
</dbReference>
<dbReference type="Pfam" id="PF00361">
    <property type="entry name" value="Proton_antipo_M"/>
    <property type="match status" value="1"/>
</dbReference>